<evidence type="ECO:0000313" key="2">
    <source>
        <dbReference type="Proteomes" id="UP001158297"/>
    </source>
</evidence>
<protein>
    <submittedName>
        <fullName evidence="1">Uncharacterized protein</fullName>
    </submittedName>
</protein>
<reference evidence="1" key="1">
    <citation type="submission" date="2022-09" db="EMBL/GenBank/DDBJ databases">
        <title>Intensive care unit water sources are persistently colonized with multi-drug resistant bacteria and are the site of extensive horizontal gene transfer of antibiotic resistance genes.</title>
        <authorList>
            <person name="Diorio-Toth L."/>
        </authorList>
    </citation>
    <scope>NUCLEOTIDE SEQUENCE</scope>
    <source>
        <strain evidence="1">GD04130</strain>
    </source>
</reference>
<comment type="caution">
    <text evidence="1">The sequence shown here is derived from an EMBL/GenBank/DDBJ whole genome shotgun (WGS) entry which is preliminary data.</text>
</comment>
<evidence type="ECO:0000313" key="1">
    <source>
        <dbReference type="EMBL" id="MDH0363589.1"/>
    </source>
</evidence>
<dbReference type="Proteomes" id="UP001158297">
    <property type="component" value="Unassembled WGS sequence"/>
</dbReference>
<name>A0AA42L6X6_9BURK</name>
<dbReference type="AlphaFoldDB" id="A0AA42L6X6"/>
<dbReference type="EMBL" id="JAODZU010000011">
    <property type="protein sequence ID" value="MDH0363589.1"/>
    <property type="molecule type" value="Genomic_DNA"/>
</dbReference>
<sequence>MNHRKITACLVLSRNMVASPPAELRTDGRALARPAMHLARQHGQTGLTDYA</sequence>
<organism evidence="1 2">
    <name type="scientific">Comamonas aquatica</name>
    <dbReference type="NCBI Taxonomy" id="225991"/>
    <lineage>
        <taxon>Bacteria</taxon>
        <taxon>Pseudomonadati</taxon>
        <taxon>Pseudomonadota</taxon>
        <taxon>Betaproteobacteria</taxon>
        <taxon>Burkholderiales</taxon>
        <taxon>Comamonadaceae</taxon>
        <taxon>Comamonas</taxon>
    </lineage>
</organism>
<proteinExistence type="predicted"/>
<accession>A0AA42L6X6</accession>
<gene>
    <name evidence="1" type="ORF">N7330_11070</name>
</gene>
<dbReference type="RefSeq" id="WP_279860186.1">
    <property type="nucleotide sequence ID" value="NZ_JAODZU010000011.1"/>
</dbReference>